<evidence type="ECO:0000313" key="3">
    <source>
        <dbReference type="Proteomes" id="UP001526147"/>
    </source>
</evidence>
<evidence type="ECO:0000259" key="1">
    <source>
        <dbReference type="Pfam" id="PF13472"/>
    </source>
</evidence>
<protein>
    <submittedName>
        <fullName evidence="2">SGNH/GDSL hydrolase family protein</fullName>
    </submittedName>
</protein>
<dbReference type="InterPro" id="IPR013830">
    <property type="entry name" value="SGNH_hydro"/>
</dbReference>
<dbReference type="GO" id="GO:0016787">
    <property type="term" value="F:hydrolase activity"/>
    <property type="evidence" value="ECO:0007669"/>
    <property type="project" value="UniProtKB-KW"/>
</dbReference>
<dbReference type="SUPFAM" id="SSF52266">
    <property type="entry name" value="SGNH hydrolase"/>
    <property type="match status" value="1"/>
</dbReference>
<name>A0ABT3DCC1_9BACI</name>
<sequence length="628" mass="69313">MSIMENLNKIKSAVFGKDVRQAIYDAIKEAYDDASSNGNANMEVSIARGTEPNLNSRLDKIQEVGEKNTTELAEKLTKGEVSVLDIDKNKGKLDQTYMSEEFLQQMAGNTPINAIPAEYSLTTKQLAFIPVLGEIGKNLFNKDTVEKDKFVAWHNGVVGSPLDGSTDYNASDWIRVQPNTTYTLKSIHQTAFYDADKVYISGIDTISTSPHTFTTPANCYYMRTTVKDAYLNTQQLELGSVSTSYESYQLTLKENSVKGTHIKEGEISKSKLNFDPFEPAKKSVNLFNKIAITQDRYVAWQSGALATNTSYVASDYIAVEPSTDYSFSNRFQMAWYDVNKVYISGNLFATMGEGPGSVNSPSGAYFLRTSVLKTDLDVFQVEKGSILSEYEPFGVDFISESQLESKVKIKLNQAITNNFTDKTANFIGDSITFGYESGTGSRVAKPYPTIVKELLGLSSINNYGINGSTIAGDTATSKGYEPIVERYIDMSDNADFVIVAAGTNDFGSDRRVPLGTITDTVNTTFYGALNNLCEGLVNKYLNSTIFFTTPLKRTTMTNAEGLNLEQFANAIKEVCAKYSIPVLDLYNVSGFHVNVTSFKDLYAPDGLHGTQAWYEIQGRKVAHFIKAV</sequence>
<gene>
    <name evidence="2" type="ORF">OIH86_03445</name>
</gene>
<dbReference type="EMBL" id="JAOYEY010000023">
    <property type="protein sequence ID" value="MCV9884695.1"/>
    <property type="molecule type" value="Genomic_DNA"/>
</dbReference>
<dbReference type="Pfam" id="PF13472">
    <property type="entry name" value="Lipase_GDSL_2"/>
    <property type="match status" value="1"/>
</dbReference>
<dbReference type="InterPro" id="IPR036514">
    <property type="entry name" value="SGNH_hydro_sf"/>
</dbReference>
<dbReference type="Gene3D" id="3.40.50.1110">
    <property type="entry name" value="SGNH hydrolase"/>
    <property type="match status" value="1"/>
</dbReference>
<keyword evidence="3" id="KW-1185">Reference proteome</keyword>
<dbReference type="PANTHER" id="PTHR30383">
    <property type="entry name" value="THIOESTERASE 1/PROTEASE 1/LYSOPHOSPHOLIPASE L1"/>
    <property type="match status" value="1"/>
</dbReference>
<keyword evidence="2" id="KW-0378">Hydrolase</keyword>
<dbReference type="RefSeq" id="WP_264141614.1">
    <property type="nucleotide sequence ID" value="NZ_JAOYEY010000023.1"/>
</dbReference>
<reference evidence="2 3" key="1">
    <citation type="submission" date="2022-10" db="EMBL/GenBank/DDBJ databases">
        <title>Draft genome assembly of moderately radiation resistant bacterium Metabacillus halosaccharovorans.</title>
        <authorList>
            <person name="Pal S."/>
            <person name="Gopinathan A."/>
        </authorList>
    </citation>
    <scope>NUCLEOTIDE SEQUENCE [LARGE SCALE GENOMIC DNA]</scope>
    <source>
        <strain evidence="2 3">VITHBRA001</strain>
    </source>
</reference>
<proteinExistence type="predicted"/>
<dbReference type="PANTHER" id="PTHR30383:SF29">
    <property type="entry name" value="SGNH HYDROLASE-TYPE ESTERASE DOMAIN-CONTAINING PROTEIN"/>
    <property type="match status" value="1"/>
</dbReference>
<dbReference type="InterPro" id="IPR051532">
    <property type="entry name" value="Ester_Hydrolysis_Enzymes"/>
</dbReference>
<accession>A0ABT3DCC1</accession>
<evidence type="ECO:0000313" key="2">
    <source>
        <dbReference type="EMBL" id="MCV9884695.1"/>
    </source>
</evidence>
<feature type="domain" description="SGNH hydrolase-type esterase" evidence="1">
    <location>
        <begin position="426"/>
        <end position="615"/>
    </location>
</feature>
<dbReference type="Proteomes" id="UP001526147">
    <property type="component" value="Unassembled WGS sequence"/>
</dbReference>
<organism evidence="2 3">
    <name type="scientific">Metabacillus halosaccharovorans</name>
    <dbReference type="NCBI Taxonomy" id="930124"/>
    <lineage>
        <taxon>Bacteria</taxon>
        <taxon>Bacillati</taxon>
        <taxon>Bacillota</taxon>
        <taxon>Bacilli</taxon>
        <taxon>Bacillales</taxon>
        <taxon>Bacillaceae</taxon>
        <taxon>Metabacillus</taxon>
    </lineage>
</organism>
<dbReference type="CDD" id="cd00229">
    <property type="entry name" value="SGNH_hydrolase"/>
    <property type="match status" value="1"/>
</dbReference>
<comment type="caution">
    <text evidence="2">The sequence shown here is derived from an EMBL/GenBank/DDBJ whole genome shotgun (WGS) entry which is preliminary data.</text>
</comment>